<protein>
    <recommendedName>
        <fullName evidence="1">F-box domain-containing protein</fullName>
    </recommendedName>
</protein>
<dbReference type="EMBL" id="JADGJH010002776">
    <property type="protein sequence ID" value="KAJ3094920.1"/>
    <property type="molecule type" value="Genomic_DNA"/>
</dbReference>
<dbReference type="SUPFAM" id="SSF81383">
    <property type="entry name" value="F-box domain"/>
    <property type="match status" value="1"/>
</dbReference>
<evidence type="ECO:0000313" key="2">
    <source>
        <dbReference type="EMBL" id="KAJ3094920.1"/>
    </source>
</evidence>
<evidence type="ECO:0000259" key="1">
    <source>
        <dbReference type="PROSITE" id="PS50181"/>
    </source>
</evidence>
<evidence type="ECO:0000313" key="3">
    <source>
        <dbReference type="Proteomes" id="UP001211907"/>
    </source>
</evidence>
<gene>
    <name evidence="2" type="ORF">HK100_005978</name>
</gene>
<reference evidence="2" key="1">
    <citation type="submission" date="2020-05" db="EMBL/GenBank/DDBJ databases">
        <title>Phylogenomic resolution of chytrid fungi.</title>
        <authorList>
            <person name="Stajich J.E."/>
            <person name="Amses K."/>
            <person name="Simmons R."/>
            <person name="Seto K."/>
            <person name="Myers J."/>
            <person name="Bonds A."/>
            <person name="Quandt C.A."/>
            <person name="Barry K."/>
            <person name="Liu P."/>
            <person name="Grigoriev I."/>
            <person name="Longcore J.E."/>
            <person name="James T.Y."/>
        </authorList>
    </citation>
    <scope>NUCLEOTIDE SEQUENCE</scope>
    <source>
        <strain evidence="2">JEL0513</strain>
    </source>
</reference>
<dbReference type="InterPro" id="IPR001810">
    <property type="entry name" value="F-box_dom"/>
</dbReference>
<dbReference type="InterPro" id="IPR036047">
    <property type="entry name" value="F-box-like_dom_sf"/>
</dbReference>
<name>A0AAD5SSF3_9FUNG</name>
<dbReference type="Proteomes" id="UP001211907">
    <property type="component" value="Unassembled WGS sequence"/>
</dbReference>
<accession>A0AAD5SSF3</accession>
<feature type="domain" description="F-box" evidence="1">
    <location>
        <begin position="3"/>
        <end position="50"/>
    </location>
</feature>
<organism evidence="2 3">
    <name type="scientific">Physocladia obscura</name>
    <dbReference type="NCBI Taxonomy" id="109957"/>
    <lineage>
        <taxon>Eukaryota</taxon>
        <taxon>Fungi</taxon>
        <taxon>Fungi incertae sedis</taxon>
        <taxon>Chytridiomycota</taxon>
        <taxon>Chytridiomycota incertae sedis</taxon>
        <taxon>Chytridiomycetes</taxon>
        <taxon>Chytridiales</taxon>
        <taxon>Chytriomycetaceae</taxon>
        <taxon>Physocladia</taxon>
    </lineage>
</organism>
<comment type="caution">
    <text evidence="2">The sequence shown here is derived from an EMBL/GenBank/DDBJ whole genome shotgun (WGS) entry which is preliminary data.</text>
</comment>
<dbReference type="PROSITE" id="PS50181">
    <property type="entry name" value="FBOX"/>
    <property type="match status" value="1"/>
</dbReference>
<sequence>MNSRGLQSLPPEILDKISQFIPASDMLPLSLVMKHFHELAAAAFAVGKALHLRQSKVWLVFTPPGDCSDADETMPIRAAHRQKVATLIKMLDKFGGEMMIVTTKEGLIEDFRLDKIIAKRIILEFLPLNTCLVRLKLITGGWNEEELADCLTDLRIQHLQIYEDLPVVLESLEKIEGLAVLTLSESAMDSLDQAFDWIFS</sequence>
<dbReference type="AlphaFoldDB" id="A0AAD5SSF3"/>
<keyword evidence="3" id="KW-1185">Reference proteome</keyword>
<proteinExistence type="predicted"/>